<comment type="caution">
    <text evidence="2">The sequence shown here is derived from an EMBL/GenBank/DDBJ whole genome shotgun (WGS) entry which is preliminary data.</text>
</comment>
<evidence type="ECO:0000313" key="2">
    <source>
        <dbReference type="EMBL" id="KAG2220722.1"/>
    </source>
</evidence>
<proteinExistence type="predicted"/>
<gene>
    <name evidence="2" type="ORF">INT45_007334</name>
</gene>
<protein>
    <submittedName>
        <fullName evidence="2">Uncharacterized protein</fullName>
    </submittedName>
</protein>
<feature type="region of interest" description="Disordered" evidence="1">
    <location>
        <begin position="104"/>
        <end position="137"/>
    </location>
</feature>
<feature type="compositionally biased region" description="Basic and acidic residues" evidence="1">
    <location>
        <begin position="128"/>
        <end position="137"/>
    </location>
</feature>
<name>A0A8H7S2T4_9FUNG</name>
<keyword evidence="3" id="KW-1185">Reference proteome</keyword>
<feature type="compositionally biased region" description="Polar residues" evidence="1">
    <location>
        <begin position="118"/>
        <end position="127"/>
    </location>
</feature>
<accession>A0A8H7S2T4</accession>
<sequence length="160" mass="18678">MSNKSNAYSSSTAYIRDLSYAKISQYYQSTKDNSIRKYVLITNVLRHTHIIDSSHHHNNSNEQQPYYYQEDLMEICNDDSYNDSEDDALEQQWLDSCLNELEEDELQSQSLQQEQQSTNSRSFGNYSNHDKNDKEISEEQSTKLYFHAGVVACLTRLNLP</sequence>
<reference evidence="2 3" key="1">
    <citation type="submission" date="2020-12" db="EMBL/GenBank/DDBJ databases">
        <title>Metabolic potential, ecology and presence of endohyphal bacteria is reflected in genomic diversity of Mucoromycotina.</title>
        <authorList>
            <person name="Muszewska A."/>
            <person name="Okrasinska A."/>
            <person name="Steczkiewicz K."/>
            <person name="Drgas O."/>
            <person name="Orlowska M."/>
            <person name="Perlinska-Lenart U."/>
            <person name="Aleksandrzak-Piekarczyk T."/>
            <person name="Szatraj K."/>
            <person name="Zielenkiewicz U."/>
            <person name="Pilsyk S."/>
            <person name="Malc E."/>
            <person name="Mieczkowski P."/>
            <person name="Kruszewska J.S."/>
            <person name="Biernat P."/>
            <person name="Pawlowska J."/>
        </authorList>
    </citation>
    <scope>NUCLEOTIDE SEQUENCE [LARGE SCALE GENOMIC DNA]</scope>
    <source>
        <strain evidence="2 3">CBS 142.35</strain>
    </source>
</reference>
<dbReference type="AlphaFoldDB" id="A0A8H7S2T4"/>
<evidence type="ECO:0000256" key="1">
    <source>
        <dbReference type="SAM" id="MobiDB-lite"/>
    </source>
</evidence>
<feature type="compositionally biased region" description="Low complexity" evidence="1">
    <location>
        <begin position="107"/>
        <end position="117"/>
    </location>
</feature>
<dbReference type="EMBL" id="JAEPRB010000131">
    <property type="protein sequence ID" value="KAG2220722.1"/>
    <property type="molecule type" value="Genomic_DNA"/>
</dbReference>
<organism evidence="2 3">
    <name type="scientific">Circinella minor</name>
    <dbReference type="NCBI Taxonomy" id="1195481"/>
    <lineage>
        <taxon>Eukaryota</taxon>
        <taxon>Fungi</taxon>
        <taxon>Fungi incertae sedis</taxon>
        <taxon>Mucoromycota</taxon>
        <taxon>Mucoromycotina</taxon>
        <taxon>Mucoromycetes</taxon>
        <taxon>Mucorales</taxon>
        <taxon>Lichtheimiaceae</taxon>
        <taxon>Circinella</taxon>
    </lineage>
</organism>
<dbReference type="Proteomes" id="UP000646827">
    <property type="component" value="Unassembled WGS sequence"/>
</dbReference>
<evidence type="ECO:0000313" key="3">
    <source>
        <dbReference type="Proteomes" id="UP000646827"/>
    </source>
</evidence>
<dbReference type="OrthoDB" id="2377025at2759"/>